<dbReference type="HOGENOM" id="CLU_3287600_0_0_9"/>
<protein>
    <submittedName>
        <fullName evidence="1">Uncharacterized protein</fullName>
    </submittedName>
</protein>
<dbReference type="EMBL" id="CP009933">
    <property type="protein sequence ID" value="AKA70869.1"/>
    <property type="molecule type" value="Genomic_DNA"/>
</dbReference>
<dbReference type="AlphaFoldDB" id="A0A0E3M7X0"/>
<name>A0A0E3M7X0_CLOSL</name>
<dbReference type="KEGG" id="csq:CSCA_3744"/>
<dbReference type="Proteomes" id="UP000033115">
    <property type="component" value="Chromosome"/>
</dbReference>
<dbReference type="STRING" id="1548.CSCA_3744"/>
<organism evidence="1 2">
    <name type="scientific">Clostridium scatologenes</name>
    <dbReference type="NCBI Taxonomy" id="1548"/>
    <lineage>
        <taxon>Bacteria</taxon>
        <taxon>Bacillati</taxon>
        <taxon>Bacillota</taxon>
        <taxon>Clostridia</taxon>
        <taxon>Eubacteriales</taxon>
        <taxon>Clostridiaceae</taxon>
        <taxon>Clostridium</taxon>
    </lineage>
</organism>
<keyword evidence="2" id="KW-1185">Reference proteome</keyword>
<evidence type="ECO:0000313" key="1">
    <source>
        <dbReference type="EMBL" id="AKA70869.1"/>
    </source>
</evidence>
<gene>
    <name evidence="1" type="ORF">CSCA_3744</name>
</gene>
<accession>A0A0E3M7X0</accession>
<proteinExistence type="predicted"/>
<sequence length="40" mass="4602">MAAECRLPFFCKHISKVALLWNAEGKRGREKCPESPIKKE</sequence>
<reference evidence="1 2" key="1">
    <citation type="journal article" date="2015" name="J. Biotechnol.">
        <title>Complete genome sequence of a malodorant-producing acetogen, Clostridium scatologenes ATCC 25775(T).</title>
        <authorList>
            <person name="Zhu Z."/>
            <person name="Guo T."/>
            <person name="Zheng H."/>
            <person name="Song T."/>
            <person name="Ouyang P."/>
            <person name="Xie J."/>
        </authorList>
    </citation>
    <scope>NUCLEOTIDE SEQUENCE [LARGE SCALE GENOMIC DNA]</scope>
    <source>
        <strain evidence="1 2">ATCC 25775</strain>
    </source>
</reference>
<evidence type="ECO:0000313" key="2">
    <source>
        <dbReference type="Proteomes" id="UP000033115"/>
    </source>
</evidence>